<dbReference type="AlphaFoldDB" id="A0A7C4MKQ6"/>
<dbReference type="EMBL" id="DSUH01000046">
    <property type="protein sequence ID" value="HGU31640.1"/>
    <property type="molecule type" value="Genomic_DNA"/>
</dbReference>
<proteinExistence type="predicted"/>
<reference evidence="1" key="1">
    <citation type="journal article" date="2020" name="mSystems">
        <title>Genome- and Community-Level Interaction Insights into Carbon Utilization and Element Cycling Functions of Hydrothermarchaeota in Hydrothermal Sediment.</title>
        <authorList>
            <person name="Zhou Z."/>
            <person name="Liu Y."/>
            <person name="Xu W."/>
            <person name="Pan J."/>
            <person name="Luo Z.H."/>
            <person name="Li M."/>
        </authorList>
    </citation>
    <scope>NUCLEOTIDE SEQUENCE [LARGE SCALE GENOMIC DNA]</scope>
    <source>
        <strain evidence="1">SpSt-477</strain>
    </source>
</reference>
<name>A0A7C4MKQ6_9BACT</name>
<evidence type="ECO:0000313" key="1">
    <source>
        <dbReference type="EMBL" id="HGU31640.1"/>
    </source>
</evidence>
<sequence>MIHLVLFIAPDAGKQALLLEKTILNGIFGLRIRICRTLQELGASLSRPVPSIHERYIHVLFADTRKRLKALVNLMEAFDDLEILLILPDAKSSTFSIGARLRPRFVISKDQRLEEILAVLQKMSGCPETATSLGLRVHPLLPSKGLCV</sequence>
<comment type="caution">
    <text evidence="1">The sequence shown here is derived from an EMBL/GenBank/DDBJ whole genome shotgun (WGS) entry which is preliminary data.</text>
</comment>
<accession>A0A7C4MKQ6</accession>
<protein>
    <submittedName>
        <fullName evidence="1">Uncharacterized protein</fullName>
    </submittedName>
</protein>
<organism evidence="1">
    <name type="scientific">Desulfatirhabdium butyrativorans</name>
    <dbReference type="NCBI Taxonomy" id="340467"/>
    <lineage>
        <taxon>Bacteria</taxon>
        <taxon>Pseudomonadati</taxon>
        <taxon>Thermodesulfobacteriota</taxon>
        <taxon>Desulfobacteria</taxon>
        <taxon>Desulfobacterales</taxon>
        <taxon>Desulfatirhabdiaceae</taxon>
        <taxon>Desulfatirhabdium</taxon>
    </lineage>
</organism>
<gene>
    <name evidence="1" type="ORF">ENS29_02150</name>
</gene>